<name>A0A914CRU4_9BILA</name>
<dbReference type="Pfam" id="PF03489">
    <property type="entry name" value="SapB_2"/>
    <property type="match status" value="1"/>
</dbReference>
<protein>
    <submittedName>
        <fullName evidence="4">Saposin B-type domain-containing protein</fullName>
    </submittedName>
</protein>
<dbReference type="WBParaSite" id="ACRNAN_scaffold1385.g24802.t1">
    <property type="protein sequence ID" value="ACRNAN_scaffold1385.g24802.t1"/>
    <property type="gene ID" value="ACRNAN_scaffold1385.g24802"/>
</dbReference>
<dbReference type="SUPFAM" id="SSF47862">
    <property type="entry name" value="Saposin"/>
    <property type="match status" value="1"/>
</dbReference>
<dbReference type="Gene3D" id="1.10.225.10">
    <property type="entry name" value="Saposin-like"/>
    <property type="match status" value="1"/>
</dbReference>
<sequence>MSCTVCTNAVVYIQANPFETYSQVNSYLKNDCKSYGSYSKQCEHILNTYLPQIYDEAHHPWQTANDICNGDLKLCSDNK</sequence>
<dbReference type="InterPro" id="IPR008138">
    <property type="entry name" value="SapB_2"/>
</dbReference>
<dbReference type="SMART" id="SM00741">
    <property type="entry name" value="SapB"/>
    <property type="match status" value="1"/>
</dbReference>
<dbReference type="InterPro" id="IPR011001">
    <property type="entry name" value="Saposin-like"/>
</dbReference>
<keyword evidence="1" id="KW-1015">Disulfide bond</keyword>
<evidence type="ECO:0000259" key="2">
    <source>
        <dbReference type="PROSITE" id="PS50015"/>
    </source>
</evidence>
<dbReference type="Proteomes" id="UP000887540">
    <property type="component" value="Unplaced"/>
</dbReference>
<dbReference type="PROSITE" id="PS50015">
    <property type="entry name" value="SAP_B"/>
    <property type="match status" value="1"/>
</dbReference>
<proteinExistence type="predicted"/>
<evidence type="ECO:0000313" key="4">
    <source>
        <dbReference type="WBParaSite" id="ACRNAN_scaffold1385.g24802.t1"/>
    </source>
</evidence>
<dbReference type="AlphaFoldDB" id="A0A914CRU4"/>
<evidence type="ECO:0000313" key="3">
    <source>
        <dbReference type="Proteomes" id="UP000887540"/>
    </source>
</evidence>
<accession>A0A914CRU4</accession>
<keyword evidence="3" id="KW-1185">Reference proteome</keyword>
<feature type="domain" description="Saposin B-type" evidence="2">
    <location>
        <begin position="1"/>
        <end position="79"/>
    </location>
</feature>
<organism evidence="3 4">
    <name type="scientific">Acrobeloides nanus</name>
    <dbReference type="NCBI Taxonomy" id="290746"/>
    <lineage>
        <taxon>Eukaryota</taxon>
        <taxon>Metazoa</taxon>
        <taxon>Ecdysozoa</taxon>
        <taxon>Nematoda</taxon>
        <taxon>Chromadorea</taxon>
        <taxon>Rhabditida</taxon>
        <taxon>Tylenchina</taxon>
        <taxon>Cephalobomorpha</taxon>
        <taxon>Cephaloboidea</taxon>
        <taxon>Cephalobidae</taxon>
        <taxon>Acrobeloides</taxon>
    </lineage>
</organism>
<dbReference type="InterPro" id="IPR008139">
    <property type="entry name" value="SaposinB_dom"/>
</dbReference>
<evidence type="ECO:0000256" key="1">
    <source>
        <dbReference type="ARBA" id="ARBA00023157"/>
    </source>
</evidence>
<reference evidence="4" key="1">
    <citation type="submission" date="2022-11" db="UniProtKB">
        <authorList>
            <consortium name="WormBaseParasite"/>
        </authorList>
    </citation>
    <scope>IDENTIFICATION</scope>
</reference>